<comment type="subcellular location">
    <subcellularLocation>
        <location evidence="1">Nucleus speckle</location>
    </subcellularLocation>
    <subcellularLocation>
        <location evidence="2">Nucleus</location>
        <location evidence="2">Nucleolus</location>
    </subcellularLocation>
</comment>
<proteinExistence type="evidence at transcript level"/>
<dbReference type="Gene3D" id="3.30.420.10">
    <property type="entry name" value="Ribonuclease H-like superfamily/Ribonuclease H"/>
    <property type="match status" value="2"/>
</dbReference>
<evidence type="ECO:0000256" key="7">
    <source>
        <dbReference type="ARBA" id="ARBA00022833"/>
    </source>
</evidence>
<organism evidence="16">
    <name type="scientific">Amblyomma triste</name>
    <name type="common">Neotropical tick</name>
    <dbReference type="NCBI Taxonomy" id="251400"/>
    <lineage>
        <taxon>Eukaryota</taxon>
        <taxon>Metazoa</taxon>
        <taxon>Ecdysozoa</taxon>
        <taxon>Arthropoda</taxon>
        <taxon>Chelicerata</taxon>
        <taxon>Arachnida</taxon>
        <taxon>Acari</taxon>
        <taxon>Parasitiformes</taxon>
        <taxon>Ixodida</taxon>
        <taxon>Ixodoidea</taxon>
        <taxon>Ixodidae</taxon>
        <taxon>Amblyomminae</taxon>
        <taxon>Amblyomma</taxon>
    </lineage>
</organism>
<dbReference type="Gene3D" id="6.10.250.3220">
    <property type="match status" value="1"/>
</dbReference>
<dbReference type="PANTHER" id="PTHR15092">
    <property type="entry name" value="POLY A -SPECIFIC RIBONUCLEASE/TARGET OF EGR1, MEMBER 1"/>
    <property type="match status" value="1"/>
</dbReference>
<feature type="compositionally biased region" description="Basic residues" evidence="14">
    <location>
        <begin position="307"/>
        <end position="316"/>
    </location>
</feature>
<dbReference type="FunFam" id="3.30.420.10:FF:000039">
    <property type="entry name" value="Target of EGR1 protein 1"/>
    <property type="match status" value="1"/>
</dbReference>
<feature type="domain" description="C3H1-type" evidence="15">
    <location>
        <begin position="271"/>
        <end position="299"/>
    </location>
</feature>
<evidence type="ECO:0000256" key="4">
    <source>
        <dbReference type="ARBA" id="ARBA00022553"/>
    </source>
</evidence>
<dbReference type="GO" id="GO:0016607">
    <property type="term" value="C:nuclear speck"/>
    <property type="evidence" value="ECO:0007669"/>
    <property type="project" value="UniProtKB-SubCell"/>
</dbReference>
<keyword evidence="6 13" id="KW-0863">Zinc-finger</keyword>
<comment type="function">
    <text evidence="10">Inhibits cell growth rate and cell cycle. Induces CDKN1A expression as well as TGF-beta expression. Mediates the inhibitory growth effect of EGR1. Involved in the maturation of snRNAs and snRNA 3'-tail processing.</text>
</comment>
<evidence type="ECO:0000256" key="13">
    <source>
        <dbReference type="PROSITE-ProRule" id="PRU00723"/>
    </source>
</evidence>
<feature type="region of interest" description="Disordered" evidence="14">
    <location>
        <begin position="306"/>
        <end position="365"/>
    </location>
</feature>
<keyword evidence="4" id="KW-0597">Phosphoprotein</keyword>
<dbReference type="InterPro" id="IPR036855">
    <property type="entry name" value="Znf_CCCH_sf"/>
</dbReference>
<dbReference type="InterPro" id="IPR006941">
    <property type="entry name" value="RNase_CAF1"/>
</dbReference>
<feature type="compositionally biased region" description="Basic and acidic residues" evidence="14">
    <location>
        <begin position="356"/>
        <end position="365"/>
    </location>
</feature>
<evidence type="ECO:0000256" key="14">
    <source>
        <dbReference type="SAM" id="MobiDB-lite"/>
    </source>
</evidence>
<dbReference type="Pfam" id="PF04857">
    <property type="entry name" value="CAF1"/>
    <property type="match status" value="1"/>
</dbReference>
<dbReference type="SUPFAM" id="SSF53098">
    <property type="entry name" value="Ribonuclease H-like"/>
    <property type="match status" value="1"/>
</dbReference>
<dbReference type="AlphaFoldDB" id="A0A023GK83"/>
<dbReference type="InterPro" id="IPR012337">
    <property type="entry name" value="RNaseH-like_sf"/>
</dbReference>
<feature type="zinc finger region" description="C3H1-type" evidence="13">
    <location>
        <begin position="271"/>
        <end position="299"/>
    </location>
</feature>
<dbReference type="InterPro" id="IPR036397">
    <property type="entry name" value="RNaseH_sf"/>
</dbReference>
<evidence type="ECO:0000256" key="11">
    <source>
        <dbReference type="ARBA" id="ARBA00062362"/>
    </source>
</evidence>
<evidence type="ECO:0000256" key="3">
    <source>
        <dbReference type="ARBA" id="ARBA00008372"/>
    </source>
</evidence>
<evidence type="ECO:0000259" key="15">
    <source>
        <dbReference type="PROSITE" id="PS50103"/>
    </source>
</evidence>
<dbReference type="GO" id="GO:0017069">
    <property type="term" value="F:snRNA binding"/>
    <property type="evidence" value="ECO:0007669"/>
    <property type="project" value="TreeGrafter"/>
</dbReference>
<dbReference type="GO" id="GO:0005730">
    <property type="term" value="C:nucleolus"/>
    <property type="evidence" value="ECO:0007669"/>
    <property type="project" value="UniProtKB-SubCell"/>
</dbReference>
<evidence type="ECO:0000256" key="5">
    <source>
        <dbReference type="ARBA" id="ARBA00022723"/>
    </source>
</evidence>
<dbReference type="InterPro" id="IPR000571">
    <property type="entry name" value="Znf_CCCH"/>
</dbReference>
<name>A0A023GK83_AMBTT</name>
<comment type="subunit">
    <text evidence="11">Interacts with U1, U2, U4, U5 and U6 snRNAs.</text>
</comment>
<dbReference type="PROSITE" id="PS50103">
    <property type="entry name" value="ZF_C3H1"/>
    <property type="match status" value="1"/>
</dbReference>
<evidence type="ECO:0000256" key="2">
    <source>
        <dbReference type="ARBA" id="ARBA00004604"/>
    </source>
</evidence>
<keyword evidence="7 13" id="KW-0862">Zinc</keyword>
<dbReference type="GO" id="GO:0034472">
    <property type="term" value="P:snRNA 3'-end processing"/>
    <property type="evidence" value="ECO:0007669"/>
    <property type="project" value="TreeGrafter"/>
</dbReference>
<dbReference type="InterPro" id="IPR051181">
    <property type="entry name" value="CAF1_poly(A)_ribonucleases"/>
</dbReference>
<evidence type="ECO:0000256" key="1">
    <source>
        <dbReference type="ARBA" id="ARBA00004324"/>
    </source>
</evidence>
<evidence type="ECO:0000256" key="9">
    <source>
        <dbReference type="ARBA" id="ARBA00023242"/>
    </source>
</evidence>
<keyword evidence="9" id="KW-0539">Nucleus</keyword>
<keyword evidence="8" id="KW-0007">Acetylation</keyword>
<evidence type="ECO:0000313" key="16">
    <source>
        <dbReference type="EMBL" id="JAC34339.1"/>
    </source>
</evidence>
<protein>
    <recommendedName>
        <fullName evidence="12">Target of EGR1 protein 1</fullName>
    </recommendedName>
</protein>
<keyword evidence="5 13" id="KW-0479">Metal-binding</keyword>
<comment type="similarity">
    <text evidence="3">Belongs to the CAF1 family.</text>
</comment>
<dbReference type="PANTHER" id="PTHR15092:SF37">
    <property type="entry name" value="TARGET OF EGR1 PROTEIN 1"/>
    <property type="match status" value="1"/>
</dbReference>
<evidence type="ECO:0000256" key="10">
    <source>
        <dbReference type="ARBA" id="ARBA00057484"/>
    </source>
</evidence>
<dbReference type="GO" id="GO:0008270">
    <property type="term" value="F:zinc ion binding"/>
    <property type="evidence" value="ECO:0007669"/>
    <property type="project" value="UniProtKB-KW"/>
</dbReference>
<accession>A0A023GK83</accession>
<evidence type="ECO:0000256" key="6">
    <source>
        <dbReference type="ARBA" id="ARBA00022771"/>
    </source>
</evidence>
<dbReference type="GO" id="GO:0015030">
    <property type="term" value="C:Cajal body"/>
    <property type="evidence" value="ECO:0007669"/>
    <property type="project" value="TreeGrafter"/>
</dbReference>
<dbReference type="EMBL" id="GBBM01001079">
    <property type="protein sequence ID" value="JAC34339.1"/>
    <property type="molecule type" value="mRNA"/>
</dbReference>
<reference evidence="16" key="1">
    <citation type="submission" date="2014-03" db="EMBL/GenBank/DDBJ databases">
        <title>The sialotranscriptome of Amblyomma triste, Amblyomma parvum and Amblyomma cajennense ticks, uncovered by 454-based RNA-seq.</title>
        <authorList>
            <person name="Garcia G.R."/>
            <person name="Gardinassi L.G."/>
            <person name="Ribeiro J.M."/>
            <person name="Anatriello E."/>
            <person name="Ferreira B.R."/>
            <person name="Moreira H.N."/>
            <person name="Mafra C."/>
            <person name="Olegario M.M."/>
            <person name="Szabo P.J."/>
            <person name="Miranda-Santos I.K."/>
            <person name="Maruyama S.R."/>
        </authorList>
    </citation>
    <scope>NUCLEOTIDE SEQUENCE</scope>
    <source>
        <strain evidence="16">Mato Grasso do Sul</strain>
        <tissue evidence="16">Salivary glands</tissue>
    </source>
</reference>
<evidence type="ECO:0000256" key="8">
    <source>
        <dbReference type="ARBA" id="ARBA00022990"/>
    </source>
</evidence>
<sequence length="450" mass="50651">MSELKSVPVVDVTKDNIAEVWPSLVLAVKTSLFVAIDLELSGIGNRKEINAKSVEDRYAAMTHVADTRAIISMGLSCFRQDARSAEKGPLMFTVQTFNILVLCQDNYIVEPSALQFLISHGFDFNRQYALGVPYRRGHDRTNQSEEKAHSLRKLFSLLVVHRKPIVFHNGFMDTVFLYHSFYLALPPTLQTFLADLNELFPSRVYDTKFIAETKASLPASYLEYVFRNRQRDNARKEAQGRQFIAVQFLQYNQEYSIDHGNCALRAEPAAKAAPDICKNFARYGWCGKGDRCCASHNVDDILDAQASKRRRRKRVKMSSNGDCANASDSEHSMRDLSVAEGDDDSSNNEEVNSGDSSERVSNGERRKFTTGLHRAGFDAFMTGYAFATFVLSYCRHRPSGNLDAEQLGLDEIVNRLCLSGKPAPLLIRTSNFAKHSPKHIEKFKALFGDK</sequence>
<dbReference type="SUPFAM" id="SSF90229">
    <property type="entry name" value="CCCH zinc finger"/>
    <property type="match status" value="1"/>
</dbReference>
<evidence type="ECO:0000256" key="12">
    <source>
        <dbReference type="ARBA" id="ARBA00071349"/>
    </source>
</evidence>
<dbReference type="GO" id="GO:0000175">
    <property type="term" value="F:3'-5'-RNA exonuclease activity"/>
    <property type="evidence" value="ECO:0007669"/>
    <property type="project" value="TreeGrafter"/>
</dbReference>